<feature type="region of interest" description="Disordered" evidence="3">
    <location>
        <begin position="101"/>
        <end position="142"/>
    </location>
</feature>
<comment type="caution">
    <text evidence="4">The sequence shown here is derived from an EMBL/GenBank/DDBJ whole genome shotgun (WGS) entry which is preliminary data.</text>
</comment>
<dbReference type="Proteomes" id="UP001375240">
    <property type="component" value="Unassembled WGS sequence"/>
</dbReference>
<keyword evidence="5" id="KW-1185">Reference proteome</keyword>
<evidence type="ECO:0000256" key="3">
    <source>
        <dbReference type="SAM" id="MobiDB-lite"/>
    </source>
</evidence>
<dbReference type="PANTHER" id="PTHR16184:SF6">
    <property type="entry name" value="ELONGATOR COMPLEX PROTEIN 6"/>
    <property type="match status" value="1"/>
</dbReference>
<sequence>MSRLPTPNSILGPSYALLPLESQLLLVTSVLGTSPAWVIYSLLNDTFSNGGDVVLVSCLNEFTYFRDGAKRHGLDLQSHLKKDDFIFVDGLSKLFLSDAGSHGPQSIPSPPTTPSSLRGAIPTRAPISPRQQAPSIPAPGKAPSSLDPIRYITLGAAVGTSAAAIKQLDVIKAAVQAFPAKTARPRVIIEGLDIIMSATGIDVARIEDFIYELREITSTMAVLLPADPPLVHTTASSTPLEISHANLLVSLGHAADAILSLRLLDTGVAKDVSGVLRVTRGAGNLWRGAGAGAVEEKELLYHEADAGVKIFARGSGGH</sequence>
<dbReference type="PANTHER" id="PTHR16184">
    <property type="entry name" value="ELONGATOR COMPLEX PROTEIN 6"/>
    <property type="match status" value="1"/>
</dbReference>
<evidence type="ECO:0000256" key="1">
    <source>
        <dbReference type="ARBA" id="ARBA00005043"/>
    </source>
</evidence>
<name>A0AAV9V0H6_9PEZI</name>
<dbReference type="EMBL" id="JAVHNQ010000003">
    <property type="protein sequence ID" value="KAK6353366.1"/>
    <property type="molecule type" value="Genomic_DNA"/>
</dbReference>
<dbReference type="CDD" id="cd19495">
    <property type="entry name" value="Elp6"/>
    <property type="match status" value="1"/>
</dbReference>
<dbReference type="GO" id="GO:0033588">
    <property type="term" value="C:elongator holoenzyme complex"/>
    <property type="evidence" value="ECO:0007669"/>
    <property type="project" value="InterPro"/>
</dbReference>
<dbReference type="AlphaFoldDB" id="A0AAV9V0H6"/>
<protein>
    <recommendedName>
        <fullName evidence="6">Elongator complex protein 6</fullName>
    </recommendedName>
</protein>
<dbReference type="InterPro" id="IPR018627">
    <property type="entry name" value="ELP6"/>
</dbReference>
<comment type="similarity">
    <text evidence="2">Belongs to the ELP6 family.</text>
</comment>
<dbReference type="InterPro" id="IPR027417">
    <property type="entry name" value="P-loop_NTPase"/>
</dbReference>
<reference evidence="4 5" key="1">
    <citation type="submission" date="2019-10" db="EMBL/GenBank/DDBJ databases">
        <authorList>
            <person name="Palmer J.M."/>
        </authorList>
    </citation>
    <scope>NUCLEOTIDE SEQUENCE [LARGE SCALE GENOMIC DNA]</scope>
    <source>
        <strain evidence="4 5">TWF696</strain>
    </source>
</reference>
<dbReference type="GO" id="GO:0002098">
    <property type="term" value="P:tRNA wobble uridine modification"/>
    <property type="evidence" value="ECO:0007669"/>
    <property type="project" value="InterPro"/>
</dbReference>
<proteinExistence type="inferred from homology"/>
<accession>A0AAV9V0H6</accession>
<organism evidence="4 5">
    <name type="scientific">Orbilia brochopaga</name>
    <dbReference type="NCBI Taxonomy" id="3140254"/>
    <lineage>
        <taxon>Eukaryota</taxon>
        <taxon>Fungi</taxon>
        <taxon>Dikarya</taxon>
        <taxon>Ascomycota</taxon>
        <taxon>Pezizomycotina</taxon>
        <taxon>Orbiliomycetes</taxon>
        <taxon>Orbiliales</taxon>
        <taxon>Orbiliaceae</taxon>
        <taxon>Orbilia</taxon>
    </lineage>
</organism>
<gene>
    <name evidence="4" type="ORF">TWF696_005334</name>
</gene>
<dbReference type="Gene3D" id="3.40.50.300">
    <property type="entry name" value="P-loop containing nucleotide triphosphate hydrolases"/>
    <property type="match status" value="1"/>
</dbReference>
<evidence type="ECO:0008006" key="6">
    <source>
        <dbReference type="Google" id="ProtNLM"/>
    </source>
</evidence>
<evidence type="ECO:0000313" key="5">
    <source>
        <dbReference type="Proteomes" id="UP001375240"/>
    </source>
</evidence>
<evidence type="ECO:0000313" key="4">
    <source>
        <dbReference type="EMBL" id="KAK6353366.1"/>
    </source>
</evidence>
<comment type="pathway">
    <text evidence="1">tRNA modification; 5-methoxycarbonylmethyl-2-thiouridine-tRNA biosynthesis.</text>
</comment>
<evidence type="ECO:0000256" key="2">
    <source>
        <dbReference type="ARBA" id="ARBA00008837"/>
    </source>
</evidence>